<dbReference type="CDD" id="cd00086">
    <property type="entry name" value="homeodomain"/>
    <property type="match status" value="1"/>
</dbReference>
<dbReference type="Pfam" id="PF00046">
    <property type="entry name" value="Homeodomain"/>
    <property type="match status" value="1"/>
</dbReference>
<evidence type="ECO:0000256" key="1">
    <source>
        <dbReference type="ARBA" id="ARBA00004123"/>
    </source>
</evidence>
<feature type="region of interest" description="Disordered" evidence="4">
    <location>
        <begin position="314"/>
        <end position="371"/>
    </location>
</feature>
<feature type="compositionally biased region" description="Low complexity" evidence="4">
    <location>
        <begin position="397"/>
        <end position="406"/>
    </location>
</feature>
<dbReference type="AlphaFoldDB" id="A0A427YCT5"/>
<reference evidence="6 7" key="1">
    <citation type="submission" date="2018-11" db="EMBL/GenBank/DDBJ databases">
        <title>Genome sequence of Saitozyma podzolica DSM 27192.</title>
        <authorList>
            <person name="Aliyu H."/>
            <person name="Gorte O."/>
            <person name="Ochsenreither K."/>
        </authorList>
    </citation>
    <scope>NUCLEOTIDE SEQUENCE [LARGE SCALE GENOMIC DNA]</scope>
    <source>
        <strain evidence="6 7">DSM 27192</strain>
    </source>
</reference>
<dbReference type="PANTHER" id="PTHR24323:SF7">
    <property type="entry name" value="HOMEOBOX DOMAIN-CONTAINING PROTEIN"/>
    <property type="match status" value="1"/>
</dbReference>
<evidence type="ECO:0000259" key="5">
    <source>
        <dbReference type="PROSITE" id="PS50071"/>
    </source>
</evidence>
<evidence type="ECO:0000256" key="3">
    <source>
        <dbReference type="RuleBase" id="RU000682"/>
    </source>
</evidence>
<keyword evidence="7" id="KW-1185">Reference proteome</keyword>
<dbReference type="PROSITE" id="PS50071">
    <property type="entry name" value="HOMEOBOX_2"/>
    <property type="match status" value="1"/>
</dbReference>
<keyword evidence="2 3" id="KW-0238">DNA-binding</keyword>
<feature type="region of interest" description="Disordered" evidence="4">
    <location>
        <begin position="394"/>
        <end position="494"/>
    </location>
</feature>
<sequence>MSMTPAPKPHVHPPPVSYSTPSPLSRTVSESALSISAHSHSSTSSIPDTPSPANLAGIQPPAPFPGDLPLAYLRKEPVPSEDAADENDDRSRQRHGAVSCNPWDYQLVESSEQSKNGEEFKGKARRRFTKKELEALEVLWSITKSPTKYERQRLGSWLGVKTKHITVWFQNRRQEEKRHSREGAATPQPSRANRGTYDPVTGKWRPVPLSCISGLQPPPAEKVAIIKSISLGDITRESYFAEHPPADSSSSSSQHPISAVPRRPLLRTGSGSLDEVLQAREVGFGAKKQVFRREGYQLPDEEEDRRKDLVAMMQSDAPSSDPVEQQEDDDEEEEDNGPTIDDGSPRQRKRAQPVTALGRGRPPVPLASEELQLGRATSLNLLAASSRAKHLVHNDSLRSVSGPSSSLDQQTRGVSKHSLAPVPTHGDNKRARADIASSSTGGSGGSQIRSLRSRDSFSRAQSNVLPQLQQTPTPGFTRSASFSSTSTGPVITPDNSSIRRLAMEEISEVNVKTENGQQEADEDVLSAASSLLAMLGGA</sequence>
<feature type="region of interest" description="Disordered" evidence="4">
    <location>
        <begin position="241"/>
        <end position="268"/>
    </location>
</feature>
<accession>A0A427YCT5</accession>
<dbReference type="PANTHER" id="PTHR24323">
    <property type="entry name" value="CEH-10 HOMEODOMAIN-CONTAINING HOMOLOG"/>
    <property type="match status" value="1"/>
</dbReference>
<feature type="compositionally biased region" description="Pro residues" evidence="4">
    <location>
        <begin position="1"/>
        <end position="16"/>
    </location>
</feature>
<feature type="compositionally biased region" description="Low complexity" evidence="4">
    <location>
        <begin position="17"/>
        <end position="48"/>
    </location>
</feature>
<evidence type="ECO:0000256" key="4">
    <source>
        <dbReference type="SAM" id="MobiDB-lite"/>
    </source>
</evidence>
<comment type="subcellular location">
    <subcellularLocation>
        <location evidence="1 2 3">Nucleus</location>
    </subcellularLocation>
</comment>
<feature type="compositionally biased region" description="Polar residues" evidence="4">
    <location>
        <begin position="458"/>
        <end position="474"/>
    </location>
</feature>
<dbReference type="GO" id="GO:0000976">
    <property type="term" value="F:transcription cis-regulatory region binding"/>
    <property type="evidence" value="ECO:0007669"/>
    <property type="project" value="TreeGrafter"/>
</dbReference>
<gene>
    <name evidence="6" type="ORF">EHS25_002535</name>
</gene>
<dbReference type="GO" id="GO:0005634">
    <property type="term" value="C:nucleus"/>
    <property type="evidence" value="ECO:0007669"/>
    <property type="project" value="UniProtKB-SubCell"/>
</dbReference>
<dbReference type="STRING" id="1890683.A0A427YCT5"/>
<dbReference type="Proteomes" id="UP000279259">
    <property type="component" value="Unassembled WGS sequence"/>
</dbReference>
<dbReference type="InterPro" id="IPR001356">
    <property type="entry name" value="HD"/>
</dbReference>
<feature type="compositionally biased region" description="Low complexity" evidence="4">
    <location>
        <begin position="476"/>
        <end position="487"/>
    </location>
</feature>
<name>A0A427YCT5_9TREE</name>
<dbReference type="GO" id="GO:0006355">
    <property type="term" value="P:regulation of DNA-templated transcription"/>
    <property type="evidence" value="ECO:0007669"/>
    <property type="project" value="TreeGrafter"/>
</dbReference>
<keyword evidence="2 3" id="KW-0539">Nucleus</keyword>
<evidence type="ECO:0000313" key="6">
    <source>
        <dbReference type="EMBL" id="RSH88873.1"/>
    </source>
</evidence>
<feature type="compositionally biased region" description="Basic and acidic residues" evidence="4">
    <location>
        <begin position="172"/>
        <end position="182"/>
    </location>
</feature>
<feature type="DNA-binding region" description="Homeobox" evidence="2">
    <location>
        <begin position="121"/>
        <end position="180"/>
    </location>
</feature>
<dbReference type="EMBL" id="RSCD01000015">
    <property type="protein sequence ID" value="RSH88873.1"/>
    <property type="molecule type" value="Genomic_DNA"/>
</dbReference>
<feature type="compositionally biased region" description="Acidic residues" evidence="4">
    <location>
        <begin position="324"/>
        <end position="336"/>
    </location>
</feature>
<feature type="domain" description="Homeobox" evidence="5">
    <location>
        <begin position="119"/>
        <end position="179"/>
    </location>
</feature>
<evidence type="ECO:0000256" key="2">
    <source>
        <dbReference type="PROSITE-ProRule" id="PRU00108"/>
    </source>
</evidence>
<keyword evidence="2 3" id="KW-0371">Homeobox</keyword>
<dbReference type="Gene3D" id="1.10.10.60">
    <property type="entry name" value="Homeodomain-like"/>
    <property type="match status" value="1"/>
</dbReference>
<dbReference type="InterPro" id="IPR051775">
    <property type="entry name" value="Homeobox_domain"/>
</dbReference>
<feature type="region of interest" description="Disordered" evidence="4">
    <location>
        <begin position="172"/>
        <end position="197"/>
    </location>
</feature>
<comment type="caution">
    <text evidence="6">The sequence shown here is derived from an EMBL/GenBank/DDBJ whole genome shotgun (WGS) entry which is preliminary data.</text>
</comment>
<dbReference type="InterPro" id="IPR009057">
    <property type="entry name" value="Homeodomain-like_sf"/>
</dbReference>
<protein>
    <recommendedName>
        <fullName evidence="5">Homeobox domain-containing protein</fullName>
    </recommendedName>
</protein>
<proteinExistence type="predicted"/>
<evidence type="ECO:0000313" key="7">
    <source>
        <dbReference type="Proteomes" id="UP000279259"/>
    </source>
</evidence>
<feature type="region of interest" description="Disordered" evidence="4">
    <location>
        <begin position="1"/>
        <end position="124"/>
    </location>
</feature>
<organism evidence="6 7">
    <name type="scientific">Saitozyma podzolica</name>
    <dbReference type="NCBI Taxonomy" id="1890683"/>
    <lineage>
        <taxon>Eukaryota</taxon>
        <taxon>Fungi</taxon>
        <taxon>Dikarya</taxon>
        <taxon>Basidiomycota</taxon>
        <taxon>Agaricomycotina</taxon>
        <taxon>Tremellomycetes</taxon>
        <taxon>Tremellales</taxon>
        <taxon>Trimorphomycetaceae</taxon>
        <taxon>Saitozyma</taxon>
    </lineage>
</organism>
<dbReference type="OrthoDB" id="6159439at2759"/>
<dbReference type="SMART" id="SM00389">
    <property type="entry name" value="HOX"/>
    <property type="match status" value="1"/>
</dbReference>
<dbReference type="SUPFAM" id="SSF46689">
    <property type="entry name" value="Homeodomain-like"/>
    <property type="match status" value="1"/>
</dbReference>